<dbReference type="SUPFAM" id="SSF48726">
    <property type="entry name" value="Immunoglobulin"/>
    <property type="match status" value="1"/>
</dbReference>
<proteinExistence type="predicted"/>
<sequence length="364" mass="39956">MLNDGVHEKGSEGNSAVISCSYAEPYKTSPKYFCKEIHKNCETLLKTDGQNDWKLEERLSLHDSKEKNMFVVTINNLRVEDAGRYGCGVETTGQHRLTVVHLTVTKATTWPNSAENMKDACIYDEIQHSNPAEEGASETSDVMFSPNSYPECKSIYAKLTKPKQEQAFFIFSSNIMNILSVSGILFGYESVNLGLYLGAVMLLCGITGAIFVIIKFNKAKAAATQPGNYTEPDVVCGQGHSECCVDDKIFPKSTSVAPIQSPDSITYAIPTPSRNRTRSLPSHCKPAAIQGCSGETRIQHSEAVMYSVIPQSGTCPRPQSSAPYTSTRPVSLQVPNLEQRSHVFHDTPAISEASHDVYATVKRQ</sequence>
<dbReference type="Pfam" id="PF07686">
    <property type="entry name" value="V-set"/>
    <property type="match status" value="1"/>
</dbReference>
<gene>
    <name evidence="6" type="ORF">QTP70_032255</name>
</gene>
<dbReference type="PROSITE" id="PS50835">
    <property type="entry name" value="IG_LIKE"/>
    <property type="match status" value="1"/>
</dbReference>
<name>A0AAE0Q0J7_9TELE</name>
<dbReference type="CDD" id="cd05716">
    <property type="entry name" value="IgV_pIgR_like"/>
    <property type="match status" value="1"/>
</dbReference>
<dbReference type="GO" id="GO:0005886">
    <property type="term" value="C:plasma membrane"/>
    <property type="evidence" value="ECO:0007669"/>
    <property type="project" value="TreeGrafter"/>
</dbReference>
<evidence type="ECO:0000256" key="2">
    <source>
        <dbReference type="ARBA" id="ARBA00022692"/>
    </source>
</evidence>
<dbReference type="GO" id="GO:0004888">
    <property type="term" value="F:transmembrane signaling receptor activity"/>
    <property type="evidence" value="ECO:0007669"/>
    <property type="project" value="TreeGrafter"/>
</dbReference>
<dbReference type="Gene3D" id="2.60.40.10">
    <property type="entry name" value="Immunoglobulins"/>
    <property type="match status" value="1"/>
</dbReference>
<evidence type="ECO:0000313" key="7">
    <source>
        <dbReference type="Proteomes" id="UP001274896"/>
    </source>
</evidence>
<dbReference type="PANTHER" id="PTHR11860">
    <property type="entry name" value="POLYMERIC-IMMUNOGLOBULIN RECEPTOR"/>
    <property type="match status" value="1"/>
</dbReference>
<protein>
    <recommendedName>
        <fullName evidence="5">Ig-like domain-containing protein</fullName>
    </recommendedName>
</protein>
<dbReference type="InterPro" id="IPR013106">
    <property type="entry name" value="Ig_V-set"/>
</dbReference>
<dbReference type="PANTHER" id="PTHR11860:SF87">
    <property type="entry name" value="CMRF35-LIKE MOLECULE 8"/>
    <property type="match status" value="1"/>
</dbReference>
<dbReference type="InterPro" id="IPR036179">
    <property type="entry name" value="Ig-like_dom_sf"/>
</dbReference>
<dbReference type="EMBL" id="JAUCMX010000025">
    <property type="protein sequence ID" value="KAK3511205.1"/>
    <property type="molecule type" value="Genomic_DNA"/>
</dbReference>
<dbReference type="InterPro" id="IPR013783">
    <property type="entry name" value="Ig-like_fold"/>
</dbReference>
<dbReference type="InterPro" id="IPR003599">
    <property type="entry name" value="Ig_sub"/>
</dbReference>
<evidence type="ECO:0000256" key="3">
    <source>
        <dbReference type="ARBA" id="ARBA00023136"/>
    </source>
</evidence>
<dbReference type="Proteomes" id="UP001274896">
    <property type="component" value="Unassembled WGS sequence"/>
</dbReference>
<keyword evidence="7" id="KW-1185">Reference proteome</keyword>
<organism evidence="6 7">
    <name type="scientific">Hemibagrus guttatus</name>
    <dbReference type="NCBI Taxonomy" id="175788"/>
    <lineage>
        <taxon>Eukaryota</taxon>
        <taxon>Metazoa</taxon>
        <taxon>Chordata</taxon>
        <taxon>Craniata</taxon>
        <taxon>Vertebrata</taxon>
        <taxon>Euteleostomi</taxon>
        <taxon>Actinopterygii</taxon>
        <taxon>Neopterygii</taxon>
        <taxon>Teleostei</taxon>
        <taxon>Ostariophysi</taxon>
        <taxon>Siluriformes</taxon>
        <taxon>Bagridae</taxon>
        <taxon>Hemibagrus</taxon>
    </lineage>
</organism>
<evidence type="ECO:0000313" key="6">
    <source>
        <dbReference type="EMBL" id="KAK3511205.1"/>
    </source>
</evidence>
<keyword evidence="4" id="KW-1133">Transmembrane helix</keyword>
<feature type="domain" description="Ig-like" evidence="5">
    <location>
        <begin position="12"/>
        <end position="98"/>
    </location>
</feature>
<accession>A0AAE0Q0J7</accession>
<reference evidence="6" key="1">
    <citation type="submission" date="2023-06" db="EMBL/GenBank/DDBJ databases">
        <title>Male Hemibagrus guttatus genome.</title>
        <authorList>
            <person name="Bian C."/>
        </authorList>
    </citation>
    <scope>NUCLEOTIDE SEQUENCE</scope>
    <source>
        <strain evidence="6">Male_cb2023</strain>
        <tissue evidence="6">Muscle</tissue>
    </source>
</reference>
<dbReference type="InterPro" id="IPR050671">
    <property type="entry name" value="CD300_family_receptors"/>
</dbReference>
<dbReference type="InterPro" id="IPR007110">
    <property type="entry name" value="Ig-like_dom"/>
</dbReference>
<dbReference type="AlphaFoldDB" id="A0AAE0Q0J7"/>
<evidence type="ECO:0000256" key="4">
    <source>
        <dbReference type="SAM" id="Phobius"/>
    </source>
</evidence>
<keyword evidence="3 4" id="KW-0472">Membrane</keyword>
<dbReference type="SMART" id="SM00409">
    <property type="entry name" value="IG"/>
    <property type="match status" value="1"/>
</dbReference>
<feature type="transmembrane region" description="Helical" evidence="4">
    <location>
        <begin position="167"/>
        <end position="188"/>
    </location>
</feature>
<comment type="caution">
    <text evidence="6">The sequence shown here is derived from an EMBL/GenBank/DDBJ whole genome shotgun (WGS) entry which is preliminary data.</text>
</comment>
<keyword evidence="2 4" id="KW-0812">Transmembrane</keyword>
<comment type="subcellular location">
    <subcellularLocation>
        <location evidence="1">Membrane</location>
    </subcellularLocation>
</comment>
<feature type="transmembrane region" description="Helical" evidence="4">
    <location>
        <begin position="194"/>
        <end position="214"/>
    </location>
</feature>
<evidence type="ECO:0000259" key="5">
    <source>
        <dbReference type="PROSITE" id="PS50835"/>
    </source>
</evidence>
<evidence type="ECO:0000256" key="1">
    <source>
        <dbReference type="ARBA" id="ARBA00004370"/>
    </source>
</evidence>